<dbReference type="AlphaFoldDB" id="A0A7H2BJL7"/>
<keyword evidence="4" id="KW-1185">Reference proteome</keyword>
<reference evidence="3 4" key="1">
    <citation type="submission" date="2020-09" db="EMBL/GenBank/DDBJ databases">
        <title>Investigation of environmental microbe.</title>
        <authorList>
            <person name="Ou Y."/>
            <person name="Kang Q."/>
        </authorList>
    </citation>
    <scope>NUCLEOTIDE SEQUENCE [LARGE SCALE GENOMIC DNA]</scope>
    <source>
        <strain evidence="3 4">KJZ-9</strain>
    </source>
</reference>
<keyword evidence="2" id="KW-0732">Signal</keyword>
<dbReference type="Proteomes" id="UP000516421">
    <property type="component" value="Chromosome"/>
</dbReference>
<feature type="region of interest" description="Disordered" evidence="1">
    <location>
        <begin position="32"/>
        <end position="159"/>
    </location>
</feature>
<evidence type="ECO:0000256" key="2">
    <source>
        <dbReference type="SAM" id="SignalP"/>
    </source>
</evidence>
<name>A0A7H2BJL7_9MICC</name>
<accession>A0A7H2BJL7</accession>
<feature type="chain" id="PRO_5039378988" evidence="2">
    <location>
        <begin position="29"/>
        <end position="235"/>
    </location>
</feature>
<feature type="compositionally biased region" description="Polar residues" evidence="1">
    <location>
        <begin position="37"/>
        <end position="47"/>
    </location>
</feature>
<feature type="signal peptide" evidence="2">
    <location>
        <begin position="1"/>
        <end position="28"/>
    </location>
</feature>
<dbReference type="RefSeq" id="WP_068172008.1">
    <property type="nucleotide sequence ID" value="NZ_CP061538.1"/>
</dbReference>
<protein>
    <submittedName>
        <fullName evidence="3">Uncharacterized protein</fullName>
    </submittedName>
</protein>
<feature type="compositionally biased region" description="Low complexity" evidence="1">
    <location>
        <begin position="52"/>
        <end position="118"/>
    </location>
</feature>
<sequence length="235" mass="24228">MRFSVASHRLLSVVALMPLALWSVTGCASHTDAISPAESSTSVSAEPSETPEALGAESALEDSSASAEPSLQSEPAPASSASVENTEPVESPAVAPETPAAEETSVESSAEVPSPSVPGLTANEQENAAMKASAEELQKADEERAAALTAQGKDPEDPYLKYGDILCGNGILPAPEEIKAMGAGDAYLAWYTKFAESAPQEVKAMSDANRTAAETNSMVKAQPDRQKCAQYGLGG</sequence>
<feature type="compositionally biased region" description="Basic and acidic residues" evidence="1">
    <location>
        <begin position="133"/>
        <end position="145"/>
    </location>
</feature>
<evidence type="ECO:0000313" key="3">
    <source>
        <dbReference type="EMBL" id="QNV39863.1"/>
    </source>
</evidence>
<dbReference type="EMBL" id="CP061538">
    <property type="protein sequence ID" value="QNV39863.1"/>
    <property type="molecule type" value="Genomic_DNA"/>
</dbReference>
<evidence type="ECO:0000256" key="1">
    <source>
        <dbReference type="SAM" id="MobiDB-lite"/>
    </source>
</evidence>
<dbReference type="KEGG" id="rama:IDM48_11035"/>
<evidence type="ECO:0000313" key="4">
    <source>
        <dbReference type="Proteomes" id="UP000516421"/>
    </source>
</evidence>
<proteinExistence type="predicted"/>
<gene>
    <name evidence="3" type="ORF">IDM48_11035</name>
</gene>
<organism evidence="3 4">
    <name type="scientific">Rothia amarae</name>
    <dbReference type="NCBI Taxonomy" id="169480"/>
    <lineage>
        <taxon>Bacteria</taxon>
        <taxon>Bacillati</taxon>
        <taxon>Actinomycetota</taxon>
        <taxon>Actinomycetes</taxon>
        <taxon>Micrococcales</taxon>
        <taxon>Micrococcaceae</taxon>
        <taxon>Rothia</taxon>
    </lineage>
</organism>
<dbReference type="PROSITE" id="PS51257">
    <property type="entry name" value="PROKAR_LIPOPROTEIN"/>
    <property type="match status" value="1"/>
</dbReference>